<keyword evidence="3" id="KW-1185">Reference proteome</keyword>
<dbReference type="InterPro" id="IPR001763">
    <property type="entry name" value="Rhodanese-like_dom"/>
</dbReference>
<organism evidence="2 3">
    <name type="scientific">Brevibacillus agri</name>
    <dbReference type="NCBI Taxonomy" id="51101"/>
    <lineage>
        <taxon>Bacteria</taxon>
        <taxon>Bacillati</taxon>
        <taxon>Bacillota</taxon>
        <taxon>Bacilli</taxon>
        <taxon>Bacillales</taxon>
        <taxon>Paenibacillaceae</taxon>
        <taxon>Brevibacillus</taxon>
    </lineage>
</organism>
<dbReference type="PANTHER" id="PTHR43031">
    <property type="entry name" value="FAD-DEPENDENT OXIDOREDUCTASE"/>
    <property type="match status" value="1"/>
</dbReference>
<proteinExistence type="predicted"/>
<evidence type="ECO:0000259" key="1">
    <source>
        <dbReference type="PROSITE" id="PS50206"/>
    </source>
</evidence>
<dbReference type="Gene3D" id="3.40.250.10">
    <property type="entry name" value="Rhodanese-like domain"/>
    <property type="match status" value="1"/>
</dbReference>
<dbReference type="PROSITE" id="PS50206">
    <property type="entry name" value="RHODANESE_3"/>
    <property type="match status" value="1"/>
</dbReference>
<feature type="domain" description="Rhodanese" evidence="1">
    <location>
        <begin position="43"/>
        <end position="133"/>
    </location>
</feature>
<accession>A0ABQ0SWZ8</accession>
<dbReference type="InterPro" id="IPR036873">
    <property type="entry name" value="Rhodanese-like_dom_sf"/>
</dbReference>
<reference evidence="2 3" key="1">
    <citation type="submission" date="2019-06" db="EMBL/GenBank/DDBJ databases">
        <title>Whole genome shotgun sequence of Brevibacillus agri NBRC 15538.</title>
        <authorList>
            <person name="Hosoyama A."/>
            <person name="Uohara A."/>
            <person name="Ohji S."/>
            <person name="Ichikawa N."/>
        </authorList>
    </citation>
    <scope>NUCLEOTIDE SEQUENCE [LARGE SCALE GENOMIC DNA]</scope>
    <source>
        <strain evidence="2 3">NBRC 15538</strain>
    </source>
</reference>
<dbReference type="Proteomes" id="UP000317180">
    <property type="component" value="Unassembled WGS sequence"/>
</dbReference>
<gene>
    <name evidence="2" type="ORF">BAG01nite_44480</name>
</gene>
<protein>
    <submittedName>
        <fullName evidence="2">Rhodanese</fullName>
    </submittedName>
</protein>
<dbReference type="SUPFAM" id="SSF52821">
    <property type="entry name" value="Rhodanese/Cell cycle control phosphatase"/>
    <property type="match status" value="1"/>
</dbReference>
<dbReference type="SMART" id="SM00450">
    <property type="entry name" value="RHOD"/>
    <property type="match status" value="1"/>
</dbReference>
<comment type="caution">
    <text evidence="2">The sequence shown here is derived from an EMBL/GenBank/DDBJ whole genome shotgun (WGS) entry which is preliminary data.</text>
</comment>
<dbReference type="PANTHER" id="PTHR43031:SF1">
    <property type="entry name" value="PYRIDINE NUCLEOTIDE-DISULPHIDE OXIDOREDUCTASE"/>
    <property type="match status" value="1"/>
</dbReference>
<name>A0ABQ0SWZ8_9BACL</name>
<sequence length="169" mass="18105">MSMRISSVLQTPAAPLAQAQRHFLAKLALETDVSNVAHDLQNGVADFVILDARSEKAYRECHVSGAFSLPHPLISAETTAFLDRSKLLVVYCWGPACNGAAKACAKLAELGFAVKEMLGGWSIGSGRGRGWNERPMMALATAPKPESSSNQVVNKNGQQEEMAVIHVEG</sequence>
<evidence type="ECO:0000313" key="2">
    <source>
        <dbReference type="EMBL" id="GED28346.1"/>
    </source>
</evidence>
<evidence type="ECO:0000313" key="3">
    <source>
        <dbReference type="Proteomes" id="UP000317180"/>
    </source>
</evidence>
<dbReference type="GeneID" id="82810005"/>
<dbReference type="EMBL" id="BJOD01000067">
    <property type="protein sequence ID" value="GED28346.1"/>
    <property type="molecule type" value="Genomic_DNA"/>
</dbReference>
<dbReference type="Pfam" id="PF00581">
    <property type="entry name" value="Rhodanese"/>
    <property type="match status" value="1"/>
</dbReference>
<dbReference type="InterPro" id="IPR050229">
    <property type="entry name" value="GlpE_sulfurtransferase"/>
</dbReference>
<dbReference type="RefSeq" id="WP_007786331.1">
    <property type="nucleotide sequence ID" value="NZ_BJOD01000067.1"/>
</dbReference>